<proteinExistence type="predicted"/>
<dbReference type="EMBL" id="ML009015">
    <property type="protein sequence ID" value="RKP15530.1"/>
    <property type="molecule type" value="Genomic_DNA"/>
</dbReference>
<keyword evidence="1" id="KW-0812">Transmembrane</keyword>
<protein>
    <submittedName>
        <fullName evidence="2">Uncharacterized protein</fullName>
    </submittedName>
</protein>
<keyword evidence="1" id="KW-1133">Transmembrane helix</keyword>
<name>A0A4P9YBM7_ROZAC</name>
<keyword evidence="1" id="KW-0472">Membrane</keyword>
<evidence type="ECO:0000313" key="2">
    <source>
        <dbReference type="EMBL" id="RKP15530.1"/>
    </source>
</evidence>
<feature type="transmembrane region" description="Helical" evidence="1">
    <location>
        <begin position="53"/>
        <end position="74"/>
    </location>
</feature>
<evidence type="ECO:0000256" key="1">
    <source>
        <dbReference type="SAM" id="Phobius"/>
    </source>
</evidence>
<feature type="non-terminal residue" evidence="2">
    <location>
        <position position="131"/>
    </location>
</feature>
<organism evidence="2 3">
    <name type="scientific">Rozella allomycis (strain CSF55)</name>
    <dbReference type="NCBI Taxonomy" id="988480"/>
    <lineage>
        <taxon>Eukaryota</taxon>
        <taxon>Fungi</taxon>
        <taxon>Fungi incertae sedis</taxon>
        <taxon>Cryptomycota</taxon>
        <taxon>Cryptomycota incertae sedis</taxon>
        <taxon>Rozella</taxon>
    </lineage>
</organism>
<reference evidence="3" key="1">
    <citation type="journal article" date="2018" name="Nat. Microbiol.">
        <title>Leveraging single-cell genomics to expand the fungal tree of life.</title>
        <authorList>
            <person name="Ahrendt S.R."/>
            <person name="Quandt C.A."/>
            <person name="Ciobanu D."/>
            <person name="Clum A."/>
            <person name="Salamov A."/>
            <person name="Andreopoulos B."/>
            <person name="Cheng J.F."/>
            <person name="Woyke T."/>
            <person name="Pelin A."/>
            <person name="Henrissat B."/>
            <person name="Reynolds N.K."/>
            <person name="Benny G.L."/>
            <person name="Smith M.E."/>
            <person name="James T.Y."/>
            <person name="Grigoriev I.V."/>
        </authorList>
    </citation>
    <scope>NUCLEOTIDE SEQUENCE [LARGE SCALE GENOMIC DNA]</scope>
    <source>
        <strain evidence="3">CSF55</strain>
    </source>
</reference>
<accession>A0A4P9YBM7</accession>
<dbReference type="AlphaFoldDB" id="A0A4P9YBM7"/>
<evidence type="ECO:0000313" key="3">
    <source>
        <dbReference type="Proteomes" id="UP000281549"/>
    </source>
</evidence>
<dbReference type="Proteomes" id="UP000281549">
    <property type="component" value="Unassembled WGS sequence"/>
</dbReference>
<sequence>MADRIKSSKERAALNYNQSFITKVAENSPKTALVMDKSLLAIPASIKVVNNLIIIPSYLLFKSVSLTVFASILATKPVNHFVMMVKRRYNDNHPVHVKMGNPKSNNVFNEKIASREYTTVTAHRIPSMTPI</sequence>
<gene>
    <name evidence="2" type="ORF">ROZALSC1DRAFT_26398</name>
</gene>